<reference evidence="5 6" key="1">
    <citation type="journal article" date="2020" name="Genomics">
        <title>Complete, high-quality genomes from long-read metagenomic sequencing of two wolf lichen thalli reveals enigmatic genome architecture.</title>
        <authorList>
            <person name="McKenzie S.K."/>
            <person name="Walston R.F."/>
            <person name="Allen J.L."/>
        </authorList>
    </citation>
    <scope>NUCLEOTIDE SEQUENCE [LARGE SCALE GENOMIC DNA]</scope>
    <source>
        <strain evidence="5">WasteWater1</strain>
    </source>
</reference>
<dbReference type="RefSeq" id="XP_037146930.1">
    <property type="nucleotide sequence ID" value="XM_037297729.1"/>
</dbReference>
<dbReference type="SUPFAM" id="SSF53335">
    <property type="entry name" value="S-adenosyl-L-methionine-dependent methyltransferases"/>
    <property type="match status" value="1"/>
</dbReference>
<sequence>MNADLEVFPWAKQYSEEFRTLQRLMSLPREGEWLDVVSLAEEVASFGPDRALCVDLRGNIGHQRARIKAKYSKLSGHITVQDLEESVKAAPSIAGVEFMVHNFFNPQPVKGAPIYYLGRILHDWPDEKAVEILKDLIPAMDADSRVLINDMALPYTGVHWWVACVDLQMYTMHGALERNVD</sequence>
<dbReference type="Pfam" id="PF00891">
    <property type="entry name" value="Methyltransf_2"/>
    <property type="match status" value="1"/>
</dbReference>
<dbReference type="InterPro" id="IPR016461">
    <property type="entry name" value="COMT-like"/>
</dbReference>
<dbReference type="GO" id="GO:0032259">
    <property type="term" value="P:methylation"/>
    <property type="evidence" value="ECO:0007669"/>
    <property type="project" value="UniProtKB-KW"/>
</dbReference>
<dbReference type="GO" id="GO:0008171">
    <property type="term" value="F:O-methyltransferase activity"/>
    <property type="evidence" value="ECO:0007669"/>
    <property type="project" value="InterPro"/>
</dbReference>
<name>A0A8H6C5D3_9LECA</name>
<keyword evidence="6" id="KW-1185">Reference proteome</keyword>
<feature type="domain" description="O-methyltransferase C-terminal" evidence="4">
    <location>
        <begin position="53"/>
        <end position="178"/>
    </location>
</feature>
<proteinExistence type="predicted"/>
<evidence type="ECO:0000313" key="6">
    <source>
        <dbReference type="Proteomes" id="UP000593566"/>
    </source>
</evidence>
<evidence type="ECO:0000256" key="1">
    <source>
        <dbReference type="ARBA" id="ARBA00022603"/>
    </source>
</evidence>
<dbReference type="AlphaFoldDB" id="A0A8H6C5D3"/>
<dbReference type="GeneID" id="59335233"/>
<dbReference type="InterPro" id="IPR029063">
    <property type="entry name" value="SAM-dependent_MTases_sf"/>
</dbReference>
<dbReference type="Proteomes" id="UP000593566">
    <property type="component" value="Unassembled WGS sequence"/>
</dbReference>
<keyword evidence="1" id="KW-0489">Methyltransferase</keyword>
<dbReference type="InterPro" id="IPR001077">
    <property type="entry name" value="COMT_C"/>
</dbReference>
<dbReference type="PANTHER" id="PTHR43712">
    <property type="entry name" value="PUTATIVE (AFU_ORTHOLOGUE AFUA_4G14580)-RELATED"/>
    <property type="match status" value="1"/>
</dbReference>
<protein>
    <recommendedName>
        <fullName evidence="4">O-methyltransferase C-terminal domain-containing protein</fullName>
    </recommendedName>
</protein>
<dbReference type="PROSITE" id="PS51683">
    <property type="entry name" value="SAM_OMT_II"/>
    <property type="match status" value="1"/>
</dbReference>
<dbReference type="Gene3D" id="3.40.50.150">
    <property type="entry name" value="Vaccinia Virus protein VP39"/>
    <property type="match status" value="1"/>
</dbReference>
<evidence type="ECO:0000256" key="3">
    <source>
        <dbReference type="ARBA" id="ARBA00022691"/>
    </source>
</evidence>
<accession>A0A8H6C5D3</accession>
<gene>
    <name evidence="5" type="ORF">HO133_006833</name>
</gene>
<dbReference type="EMBL" id="JACCJB010000027">
    <property type="protein sequence ID" value="KAF6217495.1"/>
    <property type="molecule type" value="Genomic_DNA"/>
</dbReference>
<evidence type="ECO:0000259" key="4">
    <source>
        <dbReference type="Pfam" id="PF00891"/>
    </source>
</evidence>
<organism evidence="5 6">
    <name type="scientific">Letharia lupina</name>
    <dbReference type="NCBI Taxonomy" id="560253"/>
    <lineage>
        <taxon>Eukaryota</taxon>
        <taxon>Fungi</taxon>
        <taxon>Dikarya</taxon>
        <taxon>Ascomycota</taxon>
        <taxon>Pezizomycotina</taxon>
        <taxon>Lecanoromycetes</taxon>
        <taxon>OSLEUM clade</taxon>
        <taxon>Lecanoromycetidae</taxon>
        <taxon>Lecanorales</taxon>
        <taxon>Lecanorineae</taxon>
        <taxon>Parmeliaceae</taxon>
        <taxon>Letharia</taxon>
    </lineage>
</organism>
<evidence type="ECO:0000256" key="2">
    <source>
        <dbReference type="ARBA" id="ARBA00022679"/>
    </source>
</evidence>
<keyword evidence="2" id="KW-0808">Transferase</keyword>
<evidence type="ECO:0000313" key="5">
    <source>
        <dbReference type="EMBL" id="KAF6217495.1"/>
    </source>
</evidence>
<dbReference type="PANTHER" id="PTHR43712:SF4">
    <property type="entry name" value="O-METHYLTRANSFERASE DOMAIN-CONTAINING PROTEIN"/>
    <property type="match status" value="1"/>
</dbReference>
<comment type="caution">
    <text evidence="5">The sequence shown here is derived from an EMBL/GenBank/DDBJ whole genome shotgun (WGS) entry which is preliminary data.</text>
</comment>
<keyword evidence="3" id="KW-0949">S-adenosyl-L-methionine</keyword>